<evidence type="ECO:0000313" key="6">
    <source>
        <dbReference type="EMBL" id="KPA78302.1"/>
    </source>
</evidence>
<evidence type="ECO:0000256" key="3">
    <source>
        <dbReference type="PROSITE-ProRule" id="PRU00221"/>
    </source>
</evidence>
<feature type="repeat" description="WD" evidence="3">
    <location>
        <begin position="257"/>
        <end position="298"/>
    </location>
</feature>
<dbReference type="Gene3D" id="2.130.10.10">
    <property type="entry name" value="YVTN repeat-like/Quinoprotein amine dehydrogenase"/>
    <property type="match status" value="2"/>
</dbReference>
<evidence type="ECO:0000256" key="2">
    <source>
        <dbReference type="ARBA" id="ARBA00022737"/>
    </source>
</evidence>
<feature type="region of interest" description="Disordered" evidence="4">
    <location>
        <begin position="1"/>
        <end position="61"/>
    </location>
</feature>
<dbReference type="SMART" id="SM00320">
    <property type="entry name" value="WD40"/>
    <property type="match status" value="5"/>
</dbReference>
<evidence type="ECO:0000256" key="4">
    <source>
        <dbReference type="SAM" id="MobiDB-lite"/>
    </source>
</evidence>
<evidence type="ECO:0000259" key="5">
    <source>
        <dbReference type="Pfam" id="PF23754"/>
    </source>
</evidence>
<reference evidence="6 7" key="1">
    <citation type="submission" date="2015-07" db="EMBL/GenBank/DDBJ databases">
        <title>High-quality genome of monoxenous trypanosomatid Leptomonas pyrrhocoris.</title>
        <authorList>
            <person name="Flegontov P."/>
            <person name="Butenko A."/>
            <person name="Firsov S."/>
            <person name="Vlcek C."/>
            <person name="Logacheva M.D."/>
            <person name="Field M."/>
            <person name="Filatov D."/>
            <person name="Flegontova O."/>
            <person name="Gerasimov E."/>
            <person name="Jackson A.P."/>
            <person name="Kelly S."/>
            <person name="Opperdoes F."/>
            <person name="O'Reilly A."/>
            <person name="Votypka J."/>
            <person name="Yurchenko V."/>
            <person name="Lukes J."/>
        </authorList>
    </citation>
    <scope>NUCLEOTIDE SEQUENCE [LARGE SCALE GENOMIC DNA]</scope>
    <source>
        <strain evidence="6">H10</strain>
    </source>
</reference>
<dbReference type="EMBL" id="LGTL01000014">
    <property type="protein sequence ID" value="KPA78302.1"/>
    <property type="molecule type" value="Genomic_DNA"/>
</dbReference>
<accession>A0A0N0VEG3</accession>
<dbReference type="PANTHER" id="PTHR19848">
    <property type="entry name" value="WD40 REPEAT PROTEIN"/>
    <property type="match status" value="1"/>
</dbReference>
<dbReference type="PANTHER" id="PTHR19848:SF8">
    <property type="entry name" value="F-BOX AND WD REPEAT DOMAIN CONTAINING 7"/>
    <property type="match status" value="1"/>
</dbReference>
<dbReference type="Pfam" id="PF00400">
    <property type="entry name" value="WD40"/>
    <property type="match status" value="1"/>
</dbReference>
<name>A0A0N0VEG3_LEPPY</name>
<dbReference type="InterPro" id="IPR001680">
    <property type="entry name" value="WD40_rpt"/>
</dbReference>
<feature type="domain" description="IP5PC-F beta-propeller" evidence="5">
    <location>
        <begin position="82"/>
        <end position="177"/>
    </location>
</feature>
<feature type="repeat" description="WD" evidence="3">
    <location>
        <begin position="196"/>
        <end position="232"/>
    </location>
</feature>
<sequence>MRSSTRATTSPGASVSRKSRKSKTPAATTAIPNASTKTPKKGRVLRRSEGGAPTSMRSLSKRDVTAVCDSVSVAGRFDGQSRCSAMSPDATVWTGEADGSIVIRLAPSGMVVSRIEPIGRAAVLTLTSVKSRMWAGYSDGTLRVFDHASRKMLRECTQHTAAVYAMCAADGFVYAAGADWKVYQWEAYDLHFCRMYSGHRNTVRCLATYKDPESSRRYVVSGSDDGTVKVWDAAATVTSVKKTAASSEKEAGCIATLDGQGSGVLSMLVLEDTAELWVGSEDTAIRVWDLFSMTITSVITAHRTPVVSLQRVEETIWSGSKDNAIVITNRFSKDVVHRSAQPPTSSSSPLQRFGNMSIQPVTRTVVYNVWATSADGSWQCWNFAAPEGGAPFTADAPAKYPEGHYLSENRHRASAPTSQRRGNSARAGTVADAPASNSASRYLNGSVKEEEDAELRESVARTRRSVEELLTESAEVSRRSMSAVEDEKQEKAKPAGDEGDDVPIEVVAESILHDRAEQTQKEVEHQQAQLQKATKQAEMMRAQLRELGQDPAAVAAAAAPLTAQKSSATDSPGTAALDGVSAKLAAQKAENAALAAAIGAAKK</sequence>
<feature type="compositionally biased region" description="Polar residues" evidence="4">
    <location>
        <begin position="25"/>
        <end position="37"/>
    </location>
</feature>
<dbReference type="Pfam" id="PF23754">
    <property type="entry name" value="Beta-prop_IP5PC_F"/>
    <property type="match status" value="1"/>
</dbReference>
<dbReference type="VEuPathDB" id="TriTrypDB:LpyrH10_14_1560"/>
<dbReference type="RefSeq" id="XP_015656741.1">
    <property type="nucleotide sequence ID" value="XM_015804763.1"/>
</dbReference>
<protein>
    <recommendedName>
        <fullName evidence="5">IP5PC-F beta-propeller domain-containing protein</fullName>
    </recommendedName>
</protein>
<feature type="region of interest" description="Disordered" evidence="4">
    <location>
        <begin position="409"/>
        <end position="502"/>
    </location>
</feature>
<dbReference type="InterPro" id="IPR056454">
    <property type="entry name" value="Beta-prop_IP5PC_F"/>
</dbReference>
<feature type="compositionally biased region" description="Polar residues" evidence="4">
    <location>
        <begin position="1"/>
        <end position="13"/>
    </location>
</feature>
<dbReference type="OrthoDB" id="674604at2759"/>
<keyword evidence="2" id="KW-0677">Repeat</keyword>
<dbReference type="Proteomes" id="UP000037923">
    <property type="component" value="Unassembled WGS sequence"/>
</dbReference>
<dbReference type="GeneID" id="26906730"/>
<feature type="compositionally biased region" description="Basic and acidic residues" evidence="4">
    <location>
        <begin position="485"/>
        <end position="496"/>
    </location>
</feature>
<proteinExistence type="predicted"/>
<evidence type="ECO:0000313" key="7">
    <source>
        <dbReference type="Proteomes" id="UP000037923"/>
    </source>
</evidence>
<dbReference type="AlphaFoldDB" id="A0A0N0VEG3"/>
<feature type="compositionally biased region" description="Low complexity" evidence="4">
    <location>
        <begin position="526"/>
        <end position="537"/>
    </location>
</feature>
<dbReference type="OMA" id="MWAGYSD"/>
<dbReference type="SUPFAM" id="SSF50978">
    <property type="entry name" value="WD40 repeat-like"/>
    <property type="match status" value="1"/>
</dbReference>
<keyword evidence="1 3" id="KW-0853">WD repeat</keyword>
<dbReference type="PROSITE" id="PS50294">
    <property type="entry name" value="WD_REPEATS_REGION"/>
    <property type="match status" value="1"/>
</dbReference>
<dbReference type="PROSITE" id="PS50082">
    <property type="entry name" value="WD_REPEATS_2"/>
    <property type="match status" value="2"/>
</dbReference>
<dbReference type="InterPro" id="IPR015943">
    <property type="entry name" value="WD40/YVTN_repeat-like_dom_sf"/>
</dbReference>
<feature type="region of interest" description="Disordered" evidence="4">
    <location>
        <begin position="517"/>
        <end position="537"/>
    </location>
</feature>
<feature type="compositionally biased region" description="Basic and acidic residues" evidence="4">
    <location>
        <begin position="455"/>
        <end position="467"/>
    </location>
</feature>
<keyword evidence="7" id="KW-1185">Reference proteome</keyword>
<evidence type="ECO:0000256" key="1">
    <source>
        <dbReference type="ARBA" id="ARBA00022574"/>
    </source>
</evidence>
<dbReference type="InterPro" id="IPR036322">
    <property type="entry name" value="WD40_repeat_dom_sf"/>
</dbReference>
<comment type="caution">
    <text evidence="6">The sequence shown here is derived from an EMBL/GenBank/DDBJ whole genome shotgun (WGS) entry which is preliminary data.</text>
</comment>
<organism evidence="6 7">
    <name type="scientific">Leptomonas pyrrhocoris</name>
    <name type="common">Firebug parasite</name>
    <dbReference type="NCBI Taxonomy" id="157538"/>
    <lineage>
        <taxon>Eukaryota</taxon>
        <taxon>Discoba</taxon>
        <taxon>Euglenozoa</taxon>
        <taxon>Kinetoplastea</taxon>
        <taxon>Metakinetoplastina</taxon>
        <taxon>Trypanosomatida</taxon>
        <taxon>Trypanosomatidae</taxon>
        <taxon>Leishmaniinae</taxon>
        <taxon>Leptomonas</taxon>
    </lineage>
</organism>
<gene>
    <name evidence="6" type="ORF">ABB37_06441</name>
</gene>